<dbReference type="KEGG" id="hro:HELRODRAFT_145772"/>
<dbReference type="PANTHER" id="PTHR24369">
    <property type="entry name" value="ANTIGEN BSP, PUTATIVE-RELATED"/>
    <property type="match status" value="1"/>
</dbReference>
<evidence type="ECO:0008006" key="7">
    <source>
        <dbReference type="Google" id="ProtNLM"/>
    </source>
</evidence>
<accession>T1EJM9</accession>
<dbReference type="EMBL" id="KB097144">
    <property type="protein sequence ID" value="ESN98418.1"/>
    <property type="molecule type" value="Genomic_DNA"/>
</dbReference>
<reference evidence="4 6" key="2">
    <citation type="journal article" date="2013" name="Nature">
        <title>Insights into bilaterian evolution from three spiralian genomes.</title>
        <authorList>
            <person name="Simakov O."/>
            <person name="Marletaz F."/>
            <person name="Cho S.J."/>
            <person name="Edsinger-Gonzales E."/>
            <person name="Havlak P."/>
            <person name="Hellsten U."/>
            <person name="Kuo D.H."/>
            <person name="Larsson T."/>
            <person name="Lv J."/>
            <person name="Arendt D."/>
            <person name="Savage R."/>
            <person name="Osoegawa K."/>
            <person name="de Jong P."/>
            <person name="Grimwood J."/>
            <person name="Chapman J.A."/>
            <person name="Shapiro H."/>
            <person name="Aerts A."/>
            <person name="Otillar R.P."/>
            <person name="Terry A.Y."/>
            <person name="Boore J.L."/>
            <person name="Grigoriev I.V."/>
            <person name="Lindberg D.R."/>
            <person name="Seaver E.C."/>
            <person name="Weisblat D.A."/>
            <person name="Putnam N.H."/>
            <person name="Rokhsar D.S."/>
        </authorList>
    </citation>
    <scope>NUCLEOTIDE SEQUENCE</scope>
</reference>
<dbReference type="InterPro" id="IPR050541">
    <property type="entry name" value="LRR_TM_domain-containing"/>
</dbReference>
<dbReference type="SMART" id="SM00369">
    <property type="entry name" value="LRR_TYP"/>
    <property type="match status" value="3"/>
</dbReference>
<dbReference type="Proteomes" id="UP000015101">
    <property type="component" value="Unassembled WGS sequence"/>
</dbReference>
<reference evidence="6" key="1">
    <citation type="submission" date="2012-12" db="EMBL/GenBank/DDBJ databases">
        <authorList>
            <person name="Hellsten U."/>
            <person name="Grimwood J."/>
            <person name="Chapman J.A."/>
            <person name="Shapiro H."/>
            <person name="Aerts A."/>
            <person name="Otillar R.P."/>
            <person name="Terry A.Y."/>
            <person name="Boore J.L."/>
            <person name="Simakov O."/>
            <person name="Marletaz F."/>
            <person name="Cho S.-J."/>
            <person name="Edsinger-Gonzales E."/>
            <person name="Havlak P."/>
            <person name="Kuo D.-H."/>
            <person name="Larsson T."/>
            <person name="Lv J."/>
            <person name="Arendt D."/>
            <person name="Savage R."/>
            <person name="Osoegawa K."/>
            <person name="de Jong P."/>
            <person name="Lindberg D.R."/>
            <person name="Seaver E.C."/>
            <person name="Weisblat D.A."/>
            <person name="Putnam N.H."/>
            <person name="Grigoriev I.V."/>
            <person name="Rokhsar D.S."/>
        </authorList>
    </citation>
    <scope>NUCLEOTIDE SEQUENCE</scope>
</reference>
<keyword evidence="3" id="KW-0677">Repeat</keyword>
<dbReference type="EnsemblMetazoa" id="HelroT145772">
    <property type="protein sequence ID" value="HelroP145772"/>
    <property type="gene ID" value="HelroG145772"/>
</dbReference>
<dbReference type="InterPro" id="IPR003591">
    <property type="entry name" value="Leu-rich_rpt_typical-subtyp"/>
</dbReference>
<protein>
    <recommendedName>
        <fullName evidence="7">LRRCT domain-containing protein</fullName>
    </recommendedName>
</protein>
<evidence type="ECO:0000256" key="2">
    <source>
        <dbReference type="ARBA" id="ARBA00022729"/>
    </source>
</evidence>
<keyword evidence="2" id="KW-0732">Signal</keyword>
<keyword evidence="1" id="KW-0433">Leucine-rich repeat</keyword>
<dbReference type="Gene3D" id="3.80.10.10">
    <property type="entry name" value="Ribonuclease Inhibitor"/>
    <property type="match status" value="1"/>
</dbReference>
<gene>
    <name evidence="5" type="primary">20196779</name>
    <name evidence="4" type="ORF">HELRODRAFT_145772</name>
</gene>
<dbReference type="InterPro" id="IPR001611">
    <property type="entry name" value="Leu-rich_rpt"/>
</dbReference>
<dbReference type="eggNOG" id="KOG4237">
    <property type="taxonomic scope" value="Eukaryota"/>
</dbReference>
<reference evidence="5" key="3">
    <citation type="submission" date="2015-06" db="UniProtKB">
        <authorList>
            <consortium name="EnsemblMetazoa"/>
        </authorList>
    </citation>
    <scope>IDENTIFICATION</scope>
</reference>
<dbReference type="AlphaFoldDB" id="T1EJM9"/>
<evidence type="ECO:0000313" key="5">
    <source>
        <dbReference type="EnsemblMetazoa" id="HelroP145772"/>
    </source>
</evidence>
<sequence>TLRKLSFQNNQIEYLQKGLFDGLNDLEEIILKNNKISSVHDDVFKSLKVLQELHLHSNFLTTVPRDFLKNDSRMLKHISLHNNSWDCSCGNKWLKQWM</sequence>
<dbReference type="Pfam" id="PF13855">
    <property type="entry name" value="LRR_8"/>
    <property type="match status" value="1"/>
</dbReference>
<dbReference type="EMBL" id="AMQM01005871">
    <property type="status" value="NOT_ANNOTATED_CDS"/>
    <property type="molecule type" value="Genomic_DNA"/>
</dbReference>
<evidence type="ECO:0000256" key="3">
    <source>
        <dbReference type="ARBA" id="ARBA00022737"/>
    </source>
</evidence>
<dbReference type="RefSeq" id="XP_009023381.1">
    <property type="nucleotide sequence ID" value="XM_009025133.1"/>
</dbReference>
<dbReference type="SUPFAM" id="SSF52058">
    <property type="entry name" value="L domain-like"/>
    <property type="match status" value="1"/>
</dbReference>
<dbReference type="OrthoDB" id="823504at2759"/>
<dbReference type="HOGENOM" id="CLU_2339469_0_0_1"/>
<dbReference type="CTD" id="20196779"/>
<evidence type="ECO:0000313" key="4">
    <source>
        <dbReference type="EMBL" id="ESN98418.1"/>
    </source>
</evidence>
<name>T1EJM9_HELRO</name>
<dbReference type="PANTHER" id="PTHR24369:SF210">
    <property type="entry name" value="CHAOPTIN-RELATED"/>
    <property type="match status" value="1"/>
</dbReference>
<keyword evidence="6" id="KW-1185">Reference proteome</keyword>
<proteinExistence type="predicted"/>
<dbReference type="GeneID" id="20196779"/>
<dbReference type="InParanoid" id="T1EJM9"/>
<evidence type="ECO:0000313" key="6">
    <source>
        <dbReference type="Proteomes" id="UP000015101"/>
    </source>
</evidence>
<organism evidence="5 6">
    <name type="scientific">Helobdella robusta</name>
    <name type="common">Californian leech</name>
    <dbReference type="NCBI Taxonomy" id="6412"/>
    <lineage>
        <taxon>Eukaryota</taxon>
        <taxon>Metazoa</taxon>
        <taxon>Spiralia</taxon>
        <taxon>Lophotrochozoa</taxon>
        <taxon>Annelida</taxon>
        <taxon>Clitellata</taxon>
        <taxon>Hirudinea</taxon>
        <taxon>Rhynchobdellida</taxon>
        <taxon>Glossiphoniidae</taxon>
        <taxon>Helobdella</taxon>
    </lineage>
</organism>
<dbReference type="InterPro" id="IPR032675">
    <property type="entry name" value="LRR_dom_sf"/>
</dbReference>
<evidence type="ECO:0000256" key="1">
    <source>
        <dbReference type="ARBA" id="ARBA00022614"/>
    </source>
</evidence>